<evidence type="ECO:0000256" key="2">
    <source>
        <dbReference type="ARBA" id="ARBA00023002"/>
    </source>
</evidence>
<dbReference type="Gene3D" id="3.40.50.720">
    <property type="entry name" value="NAD(P)-binding Rossmann-like Domain"/>
    <property type="match status" value="1"/>
</dbReference>
<dbReference type="InterPro" id="IPR002347">
    <property type="entry name" value="SDR_fam"/>
</dbReference>
<keyword evidence="2" id="KW-0560">Oxidoreductase</keyword>
<dbReference type="SUPFAM" id="SSF51735">
    <property type="entry name" value="NAD(P)-binding Rossmann-fold domains"/>
    <property type="match status" value="1"/>
</dbReference>
<gene>
    <name evidence="4" type="ORF">QQX98_010319</name>
</gene>
<feature type="region of interest" description="Disordered" evidence="3">
    <location>
        <begin position="1"/>
        <end position="30"/>
    </location>
</feature>
<evidence type="ECO:0000313" key="4">
    <source>
        <dbReference type="EMBL" id="KAK7403912.1"/>
    </source>
</evidence>
<comment type="similarity">
    <text evidence="1">Belongs to the short-chain dehydrogenases/reductases (SDR) family.</text>
</comment>
<dbReference type="PANTHER" id="PTHR24320:SF272">
    <property type="entry name" value="NAD(P)-BINDING ROSSMANN-FOLD SUPERFAMILY PROTEIN"/>
    <property type="match status" value="1"/>
</dbReference>
<sequence length="339" mass="37422">MSATAMASEQASPYADAHLNPNGPGDARPTALKIISDEQRESALTDKVVLITGCSSGLGVETARAIKATGATLFVTARNLEKARNALGDILDGDHVHLLRLDLDSFDSVRSCVAEFRSKSQKLNILIENAGIRHVPEGRTKDGFELHWGTNHLAHFLLFELLKPILLESSTTEFQSRVVIVSSTAHRNAPMDFSDLNWEKRKYNPFVAYGQSKLANVYTASEIERRYGSQGLHAWSVHPGGIRTGLQKPNLHDALIFLKNGIMATLRSMMSPEQGASTTAWAAISRELEGWGGKYLERNRVSQQARKGFGSIEPGHAEWAYNEEDAKRLYDTSLLLVHE</sequence>
<dbReference type="Pfam" id="PF00106">
    <property type="entry name" value="adh_short"/>
    <property type="match status" value="1"/>
</dbReference>
<dbReference type="PRINTS" id="PR00081">
    <property type="entry name" value="GDHRDH"/>
</dbReference>
<dbReference type="InterPro" id="IPR036291">
    <property type="entry name" value="NAD(P)-bd_dom_sf"/>
</dbReference>
<dbReference type="Proteomes" id="UP001498476">
    <property type="component" value="Unassembled WGS sequence"/>
</dbReference>
<name>A0ABR1GPW7_9HYPO</name>
<dbReference type="EMBL" id="JAZAVJ010000223">
    <property type="protein sequence ID" value="KAK7403912.1"/>
    <property type="molecule type" value="Genomic_DNA"/>
</dbReference>
<keyword evidence="5" id="KW-1185">Reference proteome</keyword>
<evidence type="ECO:0000256" key="3">
    <source>
        <dbReference type="SAM" id="MobiDB-lite"/>
    </source>
</evidence>
<proteinExistence type="inferred from homology"/>
<evidence type="ECO:0000256" key="1">
    <source>
        <dbReference type="ARBA" id="ARBA00006484"/>
    </source>
</evidence>
<evidence type="ECO:0000313" key="5">
    <source>
        <dbReference type="Proteomes" id="UP001498476"/>
    </source>
</evidence>
<comment type="caution">
    <text evidence="4">The sequence shown here is derived from an EMBL/GenBank/DDBJ whole genome shotgun (WGS) entry which is preliminary data.</text>
</comment>
<reference evidence="4 5" key="1">
    <citation type="journal article" date="2025" name="Microbiol. Resour. Announc.">
        <title>Draft genome sequences for Neonectria magnoliae and Neonectria punicea, canker pathogens of Liriodendron tulipifera and Acer saccharum in West Virginia.</title>
        <authorList>
            <person name="Petronek H.M."/>
            <person name="Kasson M.T."/>
            <person name="Metheny A.M."/>
            <person name="Stauder C.M."/>
            <person name="Lovett B."/>
            <person name="Lynch S.C."/>
            <person name="Garnas J.R."/>
            <person name="Kasson L.R."/>
            <person name="Stajich J.E."/>
        </authorList>
    </citation>
    <scope>NUCLEOTIDE SEQUENCE [LARGE SCALE GENOMIC DNA]</scope>
    <source>
        <strain evidence="4 5">NRRL 64653</strain>
    </source>
</reference>
<accession>A0ABR1GPW7</accession>
<dbReference type="PANTHER" id="PTHR24320">
    <property type="entry name" value="RETINOL DEHYDROGENASE"/>
    <property type="match status" value="1"/>
</dbReference>
<organism evidence="4 5">
    <name type="scientific">Neonectria punicea</name>
    <dbReference type="NCBI Taxonomy" id="979145"/>
    <lineage>
        <taxon>Eukaryota</taxon>
        <taxon>Fungi</taxon>
        <taxon>Dikarya</taxon>
        <taxon>Ascomycota</taxon>
        <taxon>Pezizomycotina</taxon>
        <taxon>Sordariomycetes</taxon>
        <taxon>Hypocreomycetidae</taxon>
        <taxon>Hypocreales</taxon>
        <taxon>Nectriaceae</taxon>
        <taxon>Neonectria</taxon>
    </lineage>
</organism>
<protein>
    <submittedName>
        <fullName evidence="4">Uncharacterized protein</fullName>
    </submittedName>
</protein>
<feature type="compositionally biased region" description="Polar residues" evidence="3">
    <location>
        <begin position="1"/>
        <end position="11"/>
    </location>
</feature>